<dbReference type="SUPFAM" id="SSF48371">
    <property type="entry name" value="ARM repeat"/>
    <property type="match status" value="1"/>
</dbReference>
<dbReference type="GO" id="GO:0097225">
    <property type="term" value="C:sperm midpiece"/>
    <property type="evidence" value="ECO:0007669"/>
    <property type="project" value="TreeGrafter"/>
</dbReference>
<dbReference type="EMBL" id="JTDE01006414">
    <property type="protein sequence ID" value="KAF7244042.1"/>
    <property type="molecule type" value="Genomic_DNA"/>
</dbReference>
<evidence type="ECO:0000259" key="1">
    <source>
        <dbReference type="Pfam" id="PF21049"/>
    </source>
</evidence>
<dbReference type="OrthoDB" id="191673at2759"/>
<dbReference type="Proteomes" id="UP000822476">
    <property type="component" value="Unassembled WGS sequence"/>
</dbReference>
<dbReference type="GO" id="GO:0097730">
    <property type="term" value="C:non-motile cilium"/>
    <property type="evidence" value="ECO:0007669"/>
    <property type="project" value="TreeGrafter"/>
</dbReference>
<sequence>MLSGKYIPLNWTSEIQLPLGGVGQYASDSVTLPEFRLYGSTSTLNFDTELLFEKAIKLISDPHTIFMFERHRILLSKLVVLNCYGYKLRDLVSLYQVLNLCAERLSTLTEVYKSSLLSLIGLCKLPFLKELSSDEHRYLEFCTDCICQLGYLLRFDNEEIQLCICDTIIELYNPIQKLPVLPEDSNLRYTSLEFVRKVIESSDIAESVFMLYSTMNDFRKLRFSLMDLLQKLTRNSIVCSKRLISISAPRLICLNMSKPSVYNPLLSRSVETLWNLADHPHASETVVEWTKQVGHEDCLLQLRDAFFLQLAQSHSKFCRNLRNDIMTVISLIIKNTAQFSDLIHIPLTELGIVKQIIQLFTLEKVKQVNPLFKNLRLLPNPENFDLKKMIISALVWLVHNPMAVKVMKETRLVQTLLEWVCPFILLQEQTPPQSGLEAPCETAADDEILVNTSEITATKGSVATYMETDINRMKLSQAELTEESGIDQALEEEHVEEEEEEDNEKVLPDELVLADGSQPHRLAAHTRLEAMKQWPLAFLEELQLHVLDALCTLGPALLDDILLYNGPESLMQLLLWCQNSDPFVGYGNSFQSTGGHKTTRAQMRFCLRLLRNLVESSDERIIESLVSHGIIQLVASLLPMASVCGQIERPHVELKSFGPQTVRKRGRKYDNDASLKTTLKEKKFEEDAVGLEMQIDMLFILAKICEKDVQKKEILGVEDRLAQLENESIPSLQIRHSGDPLSARASRGIDVQMLVQRTPLLTLTTALIDAIWCGVVGSVNCEDYFLMQGGATLLLDLLEVSGSCCDAIINRNRIENTFGDS</sequence>
<protein>
    <recommendedName>
        <fullName evidence="1">Cilia- and flagella-associated protein 69 ARM repeats domain-containing protein</fullName>
    </recommendedName>
</protein>
<feature type="domain" description="Cilia- and flagella-associated protein 69 ARM repeats" evidence="1">
    <location>
        <begin position="529"/>
        <end position="641"/>
    </location>
</feature>
<dbReference type="PANTHER" id="PTHR14716">
    <property type="entry name" value="CILIA- AND FLAGELLA-ASSOCIATED PROTEIN 69"/>
    <property type="match status" value="1"/>
</dbReference>
<dbReference type="GO" id="GO:1902093">
    <property type="term" value="P:positive regulation of flagellated sperm motility"/>
    <property type="evidence" value="ECO:0007669"/>
    <property type="project" value="TreeGrafter"/>
</dbReference>
<comment type="caution">
    <text evidence="2">The sequence shown here is derived from an EMBL/GenBank/DDBJ whole genome shotgun (WGS) entry which is preliminary data.</text>
</comment>
<proteinExistence type="predicted"/>
<name>A0A8S9YNL8_9TREM</name>
<accession>A0A8S9YNL8</accession>
<feature type="domain" description="Cilia- and flagella-associated protein 69 ARM repeats" evidence="1">
    <location>
        <begin position="762"/>
        <end position="809"/>
    </location>
</feature>
<feature type="domain" description="Cilia- and flagella-associated protein 69 ARM repeats" evidence="1">
    <location>
        <begin position="679"/>
        <end position="718"/>
    </location>
</feature>
<dbReference type="PANTHER" id="PTHR14716:SF0">
    <property type="entry name" value="CILIA- AND FLAGELLA-ASSOCIATED PROTEIN 69"/>
    <property type="match status" value="1"/>
</dbReference>
<reference evidence="2" key="1">
    <citation type="submission" date="2019-07" db="EMBL/GenBank/DDBJ databases">
        <title>Annotation for the trematode Paragonimus miyazaki's.</title>
        <authorList>
            <person name="Choi Y.-J."/>
        </authorList>
    </citation>
    <scope>NUCLEOTIDE SEQUENCE</scope>
    <source>
        <strain evidence="2">Japan</strain>
    </source>
</reference>
<evidence type="ECO:0000313" key="3">
    <source>
        <dbReference type="Proteomes" id="UP000822476"/>
    </source>
</evidence>
<organism evidence="2 3">
    <name type="scientific">Paragonimus skrjabini miyazakii</name>
    <dbReference type="NCBI Taxonomy" id="59628"/>
    <lineage>
        <taxon>Eukaryota</taxon>
        <taxon>Metazoa</taxon>
        <taxon>Spiralia</taxon>
        <taxon>Lophotrochozoa</taxon>
        <taxon>Platyhelminthes</taxon>
        <taxon>Trematoda</taxon>
        <taxon>Digenea</taxon>
        <taxon>Plagiorchiida</taxon>
        <taxon>Troglotremata</taxon>
        <taxon>Troglotrematidae</taxon>
        <taxon>Paragonimus</taxon>
    </lineage>
</organism>
<evidence type="ECO:0000313" key="2">
    <source>
        <dbReference type="EMBL" id="KAF7244042.1"/>
    </source>
</evidence>
<dbReference type="Pfam" id="PF21049">
    <property type="entry name" value="CFA69_ARM_rpt"/>
    <property type="match status" value="4"/>
</dbReference>
<feature type="domain" description="Cilia- and flagella-associated protein 69 ARM repeats" evidence="1">
    <location>
        <begin position="52"/>
        <end position="421"/>
    </location>
</feature>
<dbReference type="InterPro" id="IPR048732">
    <property type="entry name" value="CFA69"/>
</dbReference>
<dbReference type="InterPro" id="IPR016024">
    <property type="entry name" value="ARM-type_fold"/>
</dbReference>
<keyword evidence="3" id="KW-1185">Reference proteome</keyword>
<dbReference type="AlphaFoldDB" id="A0A8S9YNL8"/>
<dbReference type="InterPro" id="IPR048733">
    <property type="entry name" value="CFA69_ARM_dom"/>
</dbReference>
<gene>
    <name evidence="2" type="ORF">EG68_08775</name>
</gene>